<dbReference type="eggNOG" id="COG3547">
    <property type="taxonomic scope" value="Bacteria"/>
</dbReference>
<accession>M5EYF6</accession>
<dbReference type="Pfam" id="PF02371">
    <property type="entry name" value="Transposase_20"/>
    <property type="match status" value="1"/>
</dbReference>
<evidence type="ECO:0000313" key="2">
    <source>
        <dbReference type="EMBL" id="CCV09212.1"/>
    </source>
</evidence>
<dbReference type="InterPro" id="IPR003346">
    <property type="entry name" value="Transposase_20"/>
</dbReference>
<dbReference type="AlphaFoldDB" id="M5EYF6"/>
<feature type="domain" description="Transposase IS116/IS110/IS902 C-terminal" evidence="1">
    <location>
        <begin position="6"/>
        <end position="50"/>
    </location>
</feature>
<sequence>MIAAPVARYAGLTGSPDESGKCRREKGLARAGSARVRHGIMQAWHVLLFQCARPDGSRGEAPRGVSLRAA</sequence>
<dbReference type="STRING" id="1297569.MESS2_900002"/>
<dbReference type="GO" id="GO:0003677">
    <property type="term" value="F:DNA binding"/>
    <property type="evidence" value="ECO:0007669"/>
    <property type="project" value="InterPro"/>
</dbReference>
<keyword evidence="3" id="KW-1185">Reference proteome</keyword>
<name>M5EYF6_9HYPH</name>
<dbReference type="GO" id="GO:0006313">
    <property type="term" value="P:DNA transposition"/>
    <property type="evidence" value="ECO:0007669"/>
    <property type="project" value="InterPro"/>
</dbReference>
<organism evidence="2 3">
    <name type="scientific">Mesorhizobium metallidurans STM 2683</name>
    <dbReference type="NCBI Taxonomy" id="1297569"/>
    <lineage>
        <taxon>Bacteria</taxon>
        <taxon>Pseudomonadati</taxon>
        <taxon>Pseudomonadota</taxon>
        <taxon>Alphaproteobacteria</taxon>
        <taxon>Hyphomicrobiales</taxon>
        <taxon>Phyllobacteriaceae</taxon>
        <taxon>Mesorhizobium</taxon>
    </lineage>
</organism>
<proteinExistence type="predicted"/>
<comment type="caution">
    <text evidence="2">The sequence shown here is derived from an EMBL/GenBank/DDBJ whole genome shotgun (WGS) entry which is preliminary data.</text>
</comment>
<dbReference type="RefSeq" id="WP_008878066.1">
    <property type="nucleotide sequence ID" value="NZ_CAUM01000162.1"/>
</dbReference>
<dbReference type="Proteomes" id="UP000012062">
    <property type="component" value="Unassembled WGS sequence"/>
</dbReference>
<evidence type="ECO:0000313" key="3">
    <source>
        <dbReference type="Proteomes" id="UP000012062"/>
    </source>
</evidence>
<evidence type="ECO:0000259" key="1">
    <source>
        <dbReference type="Pfam" id="PF02371"/>
    </source>
</evidence>
<gene>
    <name evidence="2" type="ORF">MESS2_900002</name>
</gene>
<dbReference type="EMBL" id="CAUM01000162">
    <property type="protein sequence ID" value="CCV09212.1"/>
    <property type="molecule type" value="Genomic_DNA"/>
</dbReference>
<reference evidence="2 3" key="1">
    <citation type="submission" date="2013-02" db="EMBL/GenBank/DDBJ databases">
        <authorList>
            <person name="Genoscope - CEA"/>
        </authorList>
    </citation>
    <scope>NUCLEOTIDE SEQUENCE [LARGE SCALE GENOMIC DNA]</scope>
    <source>
        <strain evidence="2 3">STM 2683</strain>
    </source>
</reference>
<protein>
    <recommendedName>
        <fullName evidence="1">Transposase IS116/IS110/IS902 C-terminal domain-containing protein</fullName>
    </recommendedName>
</protein>
<dbReference type="GO" id="GO:0004803">
    <property type="term" value="F:transposase activity"/>
    <property type="evidence" value="ECO:0007669"/>
    <property type="project" value="InterPro"/>
</dbReference>